<evidence type="ECO:0000256" key="2">
    <source>
        <dbReference type="SAM" id="Phobius"/>
    </source>
</evidence>
<feature type="transmembrane region" description="Helical" evidence="2">
    <location>
        <begin position="145"/>
        <end position="165"/>
    </location>
</feature>
<feature type="transmembrane region" description="Helical" evidence="2">
    <location>
        <begin position="194"/>
        <end position="220"/>
    </location>
</feature>
<keyword evidence="2" id="KW-0472">Membrane</keyword>
<evidence type="ECO:0000313" key="4">
    <source>
        <dbReference type="Proteomes" id="UP000060513"/>
    </source>
</evidence>
<keyword evidence="2" id="KW-0812">Transmembrane</keyword>
<gene>
    <name evidence="3" type="ORF">SPRI_5967</name>
</gene>
<protein>
    <submittedName>
        <fullName evidence="3">Membrane protein</fullName>
    </submittedName>
</protein>
<evidence type="ECO:0000256" key="1">
    <source>
        <dbReference type="SAM" id="MobiDB-lite"/>
    </source>
</evidence>
<feature type="transmembrane region" description="Helical" evidence="2">
    <location>
        <begin position="35"/>
        <end position="53"/>
    </location>
</feature>
<dbReference type="EMBL" id="CP011340">
    <property type="protein sequence ID" value="ALC24273.1"/>
    <property type="molecule type" value="Genomic_DNA"/>
</dbReference>
<keyword evidence="2" id="KW-1133">Transmembrane helix</keyword>
<dbReference type="GeneID" id="97232988"/>
<feature type="transmembrane region" description="Helical" evidence="2">
    <location>
        <begin position="333"/>
        <end position="352"/>
    </location>
</feature>
<name>A0A0M3QK75_STRPR</name>
<dbReference type="Pfam" id="PF09852">
    <property type="entry name" value="DUF2079"/>
    <property type="match status" value="1"/>
</dbReference>
<evidence type="ECO:0000313" key="3">
    <source>
        <dbReference type="EMBL" id="ALC24273.1"/>
    </source>
</evidence>
<feature type="transmembrane region" description="Helical" evidence="2">
    <location>
        <begin position="294"/>
        <end position="321"/>
    </location>
</feature>
<feature type="compositionally biased region" description="Basic and acidic residues" evidence="1">
    <location>
        <begin position="16"/>
        <end position="27"/>
    </location>
</feature>
<proteinExistence type="predicted"/>
<feature type="transmembrane region" description="Helical" evidence="2">
    <location>
        <begin position="120"/>
        <end position="139"/>
    </location>
</feature>
<sequence>MQAPPISTTASAPREAAVEERETDRSRDPAAGRRIPWWIWGLAGALFVSYAALSVRRHDMLLSHSFDLGIFEQAVRSYAEGHLPVSEVKGPDFPVLGDHFSPVLALIAPLYLLHPSTDTLLVVHAALIASSVIPLALWARRTLGAAAAVVIGLCYGLSWGIASAVGFDFHEVAFAVPLLACSLTALANDRLRAAAYWALPLLLVKEDLGISVAVIGLLIARRGDRRLGIVTAVCGVTGTLLAMTVILPAFNPSGSYGYLMWLDGPGGEDGGLPALLHKLTIGLITPVQKITTLVLLLAPTLFLALRSPLLLVAVPTVLWRFASSNEVHWGTGYHYSLVLMPIVFAAFVDALVRRRSAGGGVRRYLAASAAITALLLPQFPLWQLVQPATWRSDHRRDVADSVMDLIPEGATVQASTHLVPHLVSRTSVSLYGWADSRPYPEWIMVDTRVPDHLRWPQSAAEEKFKLRSAVKKGYRTVADREGFVLLERPSSASGTSLGPEDS</sequence>
<dbReference type="RefSeq" id="WP_005319610.1">
    <property type="nucleotide sequence ID" value="NZ_CP011340.1"/>
</dbReference>
<dbReference type="AlphaFoldDB" id="A0A0M3QK75"/>
<accession>A0A0M3QK75</accession>
<dbReference type="OMA" id="TQPEFYP"/>
<dbReference type="InterPro" id="IPR018650">
    <property type="entry name" value="STSV1_Orf64"/>
</dbReference>
<dbReference type="STRING" id="38300.SPRI_5967"/>
<feature type="transmembrane region" description="Helical" evidence="2">
    <location>
        <begin position="364"/>
        <end position="385"/>
    </location>
</feature>
<dbReference type="OrthoDB" id="5240834at2"/>
<reference evidence="3 4" key="1">
    <citation type="submission" date="2015-08" db="EMBL/GenBank/DDBJ databases">
        <title>Genome sequence of the pristinamycin over-producing bacterium Streptomyces pristinaespiralis HCCB10218.</title>
        <authorList>
            <person name="Tian J."/>
            <person name="Yang J."/>
            <person name="Li L."/>
            <person name="Ruan L."/>
            <person name="Wei W."/>
            <person name="Zheng G."/>
            <person name="Wei Z."/>
            <person name="Yang S."/>
            <person name="Ge M."/>
            <person name="Jiang W."/>
            <person name="Lu Y."/>
        </authorList>
    </citation>
    <scope>NUCLEOTIDE SEQUENCE [LARGE SCALE GENOMIC DNA]</scope>
    <source>
        <strain evidence="3 4">HCCB 10218</strain>
    </source>
</reference>
<dbReference type="Proteomes" id="UP000060513">
    <property type="component" value="Chromosome"/>
</dbReference>
<dbReference type="KEGG" id="spri:SPRI_5967"/>
<dbReference type="PATRIC" id="fig|38300.4.peg.6244"/>
<feature type="transmembrane region" description="Helical" evidence="2">
    <location>
        <begin position="227"/>
        <end position="250"/>
    </location>
</feature>
<feature type="compositionally biased region" description="Polar residues" evidence="1">
    <location>
        <begin position="1"/>
        <end position="11"/>
    </location>
</feature>
<feature type="region of interest" description="Disordered" evidence="1">
    <location>
        <begin position="1"/>
        <end position="27"/>
    </location>
</feature>
<feature type="transmembrane region" description="Helical" evidence="2">
    <location>
        <begin position="270"/>
        <end position="287"/>
    </location>
</feature>
<organism evidence="3">
    <name type="scientific">Streptomyces pristinaespiralis</name>
    <dbReference type="NCBI Taxonomy" id="38300"/>
    <lineage>
        <taxon>Bacteria</taxon>
        <taxon>Bacillati</taxon>
        <taxon>Actinomycetota</taxon>
        <taxon>Actinomycetes</taxon>
        <taxon>Kitasatosporales</taxon>
        <taxon>Streptomycetaceae</taxon>
        <taxon>Streptomyces</taxon>
    </lineage>
</organism>